<evidence type="ECO:0000259" key="5">
    <source>
        <dbReference type="SMART" id="SM01158"/>
    </source>
</evidence>
<dbReference type="GeneID" id="54472689"/>
<organism evidence="6 7">
    <name type="scientific">Neohortaea acidophila</name>
    <dbReference type="NCBI Taxonomy" id="245834"/>
    <lineage>
        <taxon>Eukaryota</taxon>
        <taxon>Fungi</taxon>
        <taxon>Dikarya</taxon>
        <taxon>Ascomycota</taxon>
        <taxon>Pezizomycotina</taxon>
        <taxon>Dothideomycetes</taxon>
        <taxon>Dothideomycetidae</taxon>
        <taxon>Mycosphaerellales</taxon>
        <taxon>Teratosphaeriaceae</taxon>
        <taxon>Neohortaea</taxon>
    </lineage>
</organism>
<dbReference type="SMART" id="SM01158">
    <property type="entry name" value="DUF1741"/>
    <property type="match status" value="1"/>
</dbReference>
<evidence type="ECO:0000313" key="6">
    <source>
        <dbReference type="EMBL" id="KAF2478968.1"/>
    </source>
</evidence>
<proteinExistence type="predicted"/>
<dbReference type="EMBL" id="MU001642">
    <property type="protein sequence ID" value="KAF2478968.1"/>
    <property type="molecule type" value="Genomic_DNA"/>
</dbReference>
<dbReference type="PANTHER" id="PTHR13608">
    <property type="entry name" value="ARMADILLO-LIKE HELICAL DOMAIN-CONTAINING PROTEIN 3"/>
    <property type="match status" value="1"/>
</dbReference>
<keyword evidence="3" id="KW-1133">Transmembrane helix</keyword>
<reference evidence="6" key="1">
    <citation type="journal article" date="2020" name="Stud. Mycol.">
        <title>101 Dothideomycetes genomes: a test case for predicting lifestyles and emergence of pathogens.</title>
        <authorList>
            <person name="Haridas S."/>
            <person name="Albert R."/>
            <person name="Binder M."/>
            <person name="Bloem J."/>
            <person name="Labutti K."/>
            <person name="Salamov A."/>
            <person name="Andreopoulos B."/>
            <person name="Baker S."/>
            <person name="Barry K."/>
            <person name="Bills G."/>
            <person name="Bluhm B."/>
            <person name="Cannon C."/>
            <person name="Castanera R."/>
            <person name="Culley D."/>
            <person name="Daum C."/>
            <person name="Ezra D."/>
            <person name="Gonzalez J."/>
            <person name="Henrissat B."/>
            <person name="Kuo A."/>
            <person name="Liang C."/>
            <person name="Lipzen A."/>
            <person name="Lutzoni F."/>
            <person name="Magnuson J."/>
            <person name="Mondo S."/>
            <person name="Nolan M."/>
            <person name="Ohm R."/>
            <person name="Pangilinan J."/>
            <person name="Park H.-J."/>
            <person name="Ramirez L."/>
            <person name="Alfaro M."/>
            <person name="Sun H."/>
            <person name="Tritt A."/>
            <person name="Yoshinaga Y."/>
            <person name="Zwiers L.-H."/>
            <person name="Turgeon B."/>
            <person name="Goodwin S."/>
            <person name="Spatafora J."/>
            <person name="Crous P."/>
            <person name="Grigoriev I."/>
        </authorList>
    </citation>
    <scope>NUCLEOTIDE SEQUENCE</scope>
    <source>
        <strain evidence="6">CBS 113389</strain>
    </source>
</reference>
<dbReference type="PANTHER" id="PTHR13608:SF3">
    <property type="entry name" value="ARMADILLO-LIKE HELICAL DOMAIN-CONTAINING PROTEIN 3"/>
    <property type="match status" value="1"/>
</dbReference>
<dbReference type="RefSeq" id="XP_033585538.1">
    <property type="nucleotide sequence ID" value="XM_033731687.1"/>
</dbReference>
<evidence type="ECO:0000313" key="7">
    <source>
        <dbReference type="Proteomes" id="UP000799767"/>
    </source>
</evidence>
<evidence type="ECO:0000256" key="2">
    <source>
        <dbReference type="ARBA" id="ARBA00022692"/>
    </source>
</evidence>
<accession>A0A6A6PG50</accession>
<dbReference type="Proteomes" id="UP000799767">
    <property type="component" value="Unassembled WGS sequence"/>
</dbReference>
<comment type="subcellular location">
    <subcellularLocation>
        <location evidence="1">Membrane</location>
    </subcellularLocation>
</comment>
<sequence length="665" mass="74752">MDRPNAPQPKRLALQPEWRENRLSFVGAVAPLSPAGLPQKATIEQSPLTQDVRPDVFEPKVVGLYRNLFPEIDDDERAEGYWKELFLLRPEITRLREILADTGPDFLLSIQHQSQQLLIHAIAQIRSGEQSGTENALDTLAVFFSVVLAKKYTNPSSDIIEVLAGLDDVDAVFTELVTTLDHCIKDGGSYEIRQKAVRTTLAVVSGAYQTVLVSYFINRDFFPALMKLVNQLQHPPDAAEPLLLAGLLANYNKFEVQNQYSVRFADFVHDEAMKSIIQAISSTSANLRQQYIVIQDDTPIAWSVSGTLSYVGLGKLAGAKPASPVLPEPQQRELLAEQPGLEISTLLTLYDFVLCNKLFSHHFVTTPSLDGSQPPPFSMFVSFNSYLYQHAFRSSRASTYAYLTLLVLLILVEDTTTAKLLSETSAPVRLCRQRPPLLPAINGERTYATAIIDLLTDGINHNLRKKLDSNFYLQSLIVLSRLLTYLAKTRTKFTYHWSELWRSLLSFVRFLTAYEEDVRRLSRATEVVHALMDVLIIALTGGENFLPDAAAYDDLFYKLVESGEVLVKLRDTYSIATGSERSPINTLISVSQHYKEMIESQRSKKQHLSPREVNKIIKQGYETLSFDVKDEADQAAAKYREVQYKTELKRIARVVVADAAAWAAK</sequence>
<evidence type="ECO:0000256" key="4">
    <source>
        <dbReference type="ARBA" id="ARBA00023136"/>
    </source>
</evidence>
<keyword evidence="7" id="KW-1185">Reference proteome</keyword>
<evidence type="ECO:0000256" key="3">
    <source>
        <dbReference type="ARBA" id="ARBA00022989"/>
    </source>
</evidence>
<gene>
    <name evidence="6" type="ORF">BDY17DRAFT_257459</name>
</gene>
<dbReference type="GO" id="GO:0016020">
    <property type="term" value="C:membrane"/>
    <property type="evidence" value="ECO:0007669"/>
    <property type="project" value="UniProtKB-SubCell"/>
</dbReference>
<keyword evidence="2" id="KW-0812">Transmembrane</keyword>
<dbReference type="OrthoDB" id="2012278at2759"/>
<dbReference type="InterPro" id="IPR013636">
    <property type="entry name" value="ARMH3_C"/>
</dbReference>
<dbReference type="Pfam" id="PF08427">
    <property type="entry name" value="ARMH3_C"/>
    <property type="match status" value="1"/>
</dbReference>
<feature type="domain" description="Armadillo-like helical" evidence="5">
    <location>
        <begin position="439"/>
        <end position="663"/>
    </location>
</feature>
<dbReference type="AlphaFoldDB" id="A0A6A6PG50"/>
<dbReference type="InterPro" id="IPR039868">
    <property type="entry name" value="ARMD3-like"/>
</dbReference>
<name>A0A6A6PG50_9PEZI</name>
<keyword evidence="4" id="KW-0472">Membrane</keyword>
<evidence type="ECO:0000256" key="1">
    <source>
        <dbReference type="ARBA" id="ARBA00004370"/>
    </source>
</evidence>
<dbReference type="GO" id="GO:0005829">
    <property type="term" value="C:cytosol"/>
    <property type="evidence" value="ECO:0007669"/>
    <property type="project" value="TreeGrafter"/>
</dbReference>
<protein>
    <recommendedName>
        <fullName evidence="5">Armadillo-like helical domain-containing protein</fullName>
    </recommendedName>
</protein>